<evidence type="ECO:0000259" key="1">
    <source>
        <dbReference type="Pfam" id="PF13358"/>
    </source>
</evidence>
<comment type="caution">
    <text evidence="2">The sequence shown here is derived from an EMBL/GenBank/DDBJ whole genome shotgun (WGS) entry which is preliminary data.</text>
</comment>
<dbReference type="InterPro" id="IPR038717">
    <property type="entry name" value="Tc1-like_DDE_dom"/>
</dbReference>
<protein>
    <submittedName>
        <fullName evidence="2">Transposase</fullName>
    </submittedName>
</protein>
<dbReference type="AlphaFoldDB" id="A0A927GLV9"/>
<reference evidence="2" key="1">
    <citation type="journal article" date="2020" name="PLoS ONE">
        <title>Isolation and characterization of Streptomyces bacteriophages and Streptomyces strains encoding biosynthetic arsenals: Streptomyces strains and phages for antibiotic discovery.</title>
        <authorList>
            <person name="Montano E.T."/>
            <person name="Nideffer J.F."/>
            <person name="Brumage L."/>
            <person name="Erb M."/>
            <person name="Derman A.I."/>
            <person name="Davis J.P."/>
            <person name="Estrada E."/>
            <person name="Fu S."/>
            <person name="Le D."/>
            <person name="Vuppala A."/>
            <person name="Tran C."/>
            <person name="Luterstein E."/>
            <person name="Lakkaraju S."/>
            <person name="Panchagnula S."/>
            <person name="Ren C."/>
            <person name="Doan J."/>
            <person name="Tran S."/>
            <person name="Soriano J."/>
            <person name="Fujita Y."/>
            <person name="Gutala P."/>
            <person name="Fujii Q."/>
            <person name="Lee M."/>
            <person name="Bui A."/>
            <person name="Villarreal C."/>
            <person name="Shing S.R."/>
            <person name="Kim S."/>
            <person name="Freeman D."/>
            <person name="Racha V."/>
            <person name="Ho A."/>
            <person name="Kumar P."/>
            <person name="Falah K."/>
            <person name="Dawson T."/>
            <person name="Enustun E."/>
            <person name="Prichard A."/>
            <person name="Gomez A."/>
            <person name="Khanna K."/>
            <person name="Trigg S."/>
            <person name="Fernandez L."/>
            <person name="Pogliano K."/>
            <person name="Pogliano J."/>
        </authorList>
    </citation>
    <scope>NUCLEOTIDE SEQUENCE</scope>
    <source>
        <strain evidence="2">QF2</strain>
    </source>
</reference>
<evidence type="ECO:0000313" key="2">
    <source>
        <dbReference type="EMBL" id="MBD2827284.1"/>
    </source>
</evidence>
<sequence length="71" mass="8044">MAIYYLPPYAPDLNPVEGIWSLLRRGWLSNVAFSAPEHLVQRIRRGPRHIQYRSDLIGGCLAETGLTIRPA</sequence>
<name>A0A927GLV9_STRGL</name>
<dbReference type="Gene3D" id="3.30.420.10">
    <property type="entry name" value="Ribonuclease H-like superfamily/Ribonuclease H"/>
    <property type="match status" value="1"/>
</dbReference>
<dbReference type="Pfam" id="PF13358">
    <property type="entry name" value="DDE_3"/>
    <property type="match status" value="1"/>
</dbReference>
<gene>
    <name evidence="2" type="ORF">ID875_00125</name>
</gene>
<dbReference type="GO" id="GO:0003676">
    <property type="term" value="F:nucleic acid binding"/>
    <property type="evidence" value="ECO:0007669"/>
    <property type="project" value="InterPro"/>
</dbReference>
<feature type="domain" description="Tc1-like transposase DDE" evidence="1">
    <location>
        <begin position="3"/>
        <end position="37"/>
    </location>
</feature>
<dbReference type="InterPro" id="IPR036397">
    <property type="entry name" value="RNaseH_sf"/>
</dbReference>
<proteinExistence type="predicted"/>
<accession>A0A927GLV9</accession>
<organism evidence="2">
    <name type="scientific">Streptomyces globisporus</name>
    <dbReference type="NCBI Taxonomy" id="1908"/>
    <lineage>
        <taxon>Bacteria</taxon>
        <taxon>Bacillati</taxon>
        <taxon>Actinomycetota</taxon>
        <taxon>Actinomycetes</taxon>
        <taxon>Kitasatosporales</taxon>
        <taxon>Streptomycetaceae</taxon>
        <taxon>Streptomyces</taxon>
    </lineage>
</organism>
<dbReference type="EMBL" id="JACWUS010000001">
    <property type="protein sequence ID" value="MBD2827284.1"/>
    <property type="molecule type" value="Genomic_DNA"/>
</dbReference>